<gene>
    <name evidence="6" type="ORF">SP5_095_00320</name>
</gene>
<dbReference type="RefSeq" id="WP_052811608.1">
    <property type="nucleotide sequence ID" value="NZ_BBPI01000095.1"/>
</dbReference>
<evidence type="ECO:0000256" key="1">
    <source>
        <dbReference type="ARBA" id="ARBA00004442"/>
    </source>
</evidence>
<keyword evidence="4" id="KW-0732">Signal</keyword>
<dbReference type="Gene3D" id="2.170.130.10">
    <property type="entry name" value="TonB-dependent receptor, plug domain"/>
    <property type="match status" value="1"/>
</dbReference>
<keyword evidence="2" id="KW-0472">Membrane</keyword>
<dbReference type="eggNOG" id="COG1629">
    <property type="taxonomic scope" value="Bacteria"/>
</dbReference>
<feature type="chain" id="PRO_5001982321" evidence="4">
    <location>
        <begin position="40"/>
        <end position="928"/>
    </location>
</feature>
<accession>A0A0A1WAY5</accession>
<dbReference type="AlphaFoldDB" id="A0A0A1WAY5"/>
<dbReference type="InterPro" id="IPR006311">
    <property type="entry name" value="TAT_signal"/>
</dbReference>
<reference evidence="6 7" key="1">
    <citation type="submission" date="2014-11" db="EMBL/GenBank/DDBJ databases">
        <title>Whole genome shotgun sequence of Sphingomonas parapaucimobilis NBRC 15100.</title>
        <authorList>
            <person name="Katano-Makiyama Y."/>
            <person name="Hosoyama A."/>
            <person name="Hashimoto M."/>
            <person name="Hosoyama Y."/>
            <person name="Noguchi M."/>
            <person name="Numata M."/>
            <person name="Tsuchikane K."/>
            <person name="Hirakata S."/>
            <person name="Uohara A."/>
            <person name="Shimodaira J."/>
            <person name="Ohji S."/>
            <person name="Ichikawa N."/>
            <person name="Kimura A."/>
            <person name="Yamazoe A."/>
            <person name="Fujita N."/>
        </authorList>
    </citation>
    <scope>NUCLEOTIDE SEQUENCE [LARGE SCALE GENOMIC DNA]</scope>
    <source>
        <strain evidence="6 7">NBRC 15100</strain>
    </source>
</reference>
<name>A0A0A1WAY5_9SPHN</name>
<sequence length="928" mass="101315">MTMSPCHDASRLRRKRLLHTTAFTAAWAASAMIAVPAMAQTGGPAATSTTSIAAAADAAQATPQTDTAGADAQNEITVTGYRQSIASALAAKRNDIRITDGISSEDIGKFPAQNITEAIQRIAGVQMSNINGRGSTISIRGLGPQYARTTINGQTFASADFKDGFRYDIIQTDLASAIQVIKSPTADMDTGGLAGTVNIDTVKPLAYKGPSFIAGIKGYYSDYRKAATPKVNAAYIKRFADDTIGVMLDVGYQKLKDRGDYLFIKNWYQPGTVAGASDAQVPGNLRYRRIDRDTEQLMGSGAIQWKPQDNFEVLLQGEYSRDHTRYDTRQMVFGRWAASAVTVNSKANGVANNINISNFNVDNNDQPELRNLQTQAYTGTVNWSPTDTTHIRAIGHYTQGDAKLYEWATIDEVRFANGGQLDISDPFNVKWNTASLTDGSIYNMGNRTWYAFVDGATHIQSAHDRAIQTDLTQDLDWHGIKALVFGAKYHHESFDTKAYRHDRDADVSDPVTYPEFAWIPDLSKTGVLVNNFLGGSMAIPSSFLSVNAPLWQQILRDKGISVPDTPDWPNTYRVDRYIPAVYAMANIDGTIFNLPVRGNVGVRYEHTHQNVTSSLTNGTGSDATLLGQQHVVQDYGNVLPSASFALDVTSHLVARIAAAKVLVRPLLNSQTQMADTITRVTTSLRPSVSVAQGESRLKPLTANQLDVSLEYYHGKGNSITLAGFYKAVKNGTFTQFYCPGSFDGVALNGVVSDCQSADLKTDYSFSRVLNDDRVIHIKGLELGASQNFDMILPVKGFGAVGNVTVVDTDASAIGTGFNLRDLSKLTWNLTPYWENEMFSVRLSVNHRSSYVQDAASSFFVNGGLTHVVRPRTQMDLALGYTPASYLSFTAGIINLNNTHEDAYQTNANTFQLASRTGRTIYLSASTRF</sequence>
<evidence type="ECO:0000313" key="6">
    <source>
        <dbReference type="EMBL" id="GAM02630.1"/>
    </source>
</evidence>
<keyword evidence="6" id="KW-0675">Receptor</keyword>
<dbReference type="CDD" id="cd01347">
    <property type="entry name" value="ligand_gated_channel"/>
    <property type="match status" value="1"/>
</dbReference>
<dbReference type="NCBIfam" id="TIGR01782">
    <property type="entry name" value="TonB-Xanth-Caul"/>
    <property type="match status" value="1"/>
</dbReference>
<dbReference type="OrthoDB" id="8728606at2"/>
<dbReference type="InterPro" id="IPR010104">
    <property type="entry name" value="TonB_rcpt_bac"/>
</dbReference>
<dbReference type="InterPro" id="IPR037066">
    <property type="entry name" value="Plug_dom_sf"/>
</dbReference>
<organism evidence="6 7">
    <name type="scientific">Sphingomonas parapaucimobilis NBRC 15100</name>
    <dbReference type="NCBI Taxonomy" id="1219049"/>
    <lineage>
        <taxon>Bacteria</taxon>
        <taxon>Pseudomonadati</taxon>
        <taxon>Pseudomonadota</taxon>
        <taxon>Alphaproteobacteria</taxon>
        <taxon>Sphingomonadales</taxon>
        <taxon>Sphingomonadaceae</taxon>
        <taxon>Sphingomonas</taxon>
    </lineage>
</organism>
<keyword evidence="7" id="KW-1185">Reference proteome</keyword>
<comment type="caution">
    <text evidence="6">The sequence shown here is derived from an EMBL/GenBank/DDBJ whole genome shotgun (WGS) entry which is preliminary data.</text>
</comment>
<evidence type="ECO:0000259" key="5">
    <source>
        <dbReference type="Pfam" id="PF07715"/>
    </source>
</evidence>
<dbReference type="Pfam" id="PF07715">
    <property type="entry name" value="Plug"/>
    <property type="match status" value="1"/>
</dbReference>
<evidence type="ECO:0000313" key="7">
    <source>
        <dbReference type="Proteomes" id="UP000032305"/>
    </source>
</evidence>
<feature type="signal peptide" evidence="4">
    <location>
        <begin position="1"/>
        <end position="39"/>
    </location>
</feature>
<evidence type="ECO:0000256" key="2">
    <source>
        <dbReference type="ARBA" id="ARBA00023136"/>
    </source>
</evidence>
<evidence type="ECO:0000256" key="4">
    <source>
        <dbReference type="SAM" id="SignalP"/>
    </source>
</evidence>
<comment type="subcellular location">
    <subcellularLocation>
        <location evidence="1">Cell outer membrane</location>
    </subcellularLocation>
</comment>
<evidence type="ECO:0000256" key="3">
    <source>
        <dbReference type="ARBA" id="ARBA00023237"/>
    </source>
</evidence>
<proteinExistence type="predicted"/>
<dbReference type="PROSITE" id="PS51318">
    <property type="entry name" value="TAT"/>
    <property type="match status" value="1"/>
</dbReference>
<dbReference type="InterPro" id="IPR012910">
    <property type="entry name" value="Plug_dom"/>
</dbReference>
<dbReference type="Proteomes" id="UP000032305">
    <property type="component" value="Unassembled WGS sequence"/>
</dbReference>
<dbReference type="Gene3D" id="2.40.170.20">
    <property type="entry name" value="TonB-dependent receptor, beta-barrel domain"/>
    <property type="match status" value="1"/>
</dbReference>
<keyword evidence="3" id="KW-0998">Cell outer membrane</keyword>
<dbReference type="InterPro" id="IPR036942">
    <property type="entry name" value="Beta-barrel_TonB_sf"/>
</dbReference>
<dbReference type="eggNOG" id="COG4771">
    <property type="taxonomic scope" value="Bacteria"/>
</dbReference>
<dbReference type="SUPFAM" id="SSF56935">
    <property type="entry name" value="Porins"/>
    <property type="match status" value="1"/>
</dbReference>
<dbReference type="PANTHER" id="PTHR40980">
    <property type="entry name" value="PLUG DOMAIN-CONTAINING PROTEIN"/>
    <property type="match status" value="1"/>
</dbReference>
<dbReference type="EMBL" id="BBPI01000095">
    <property type="protein sequence ID" value="GAM02630.1"/>
    <property type="molecule type" value="Genomic_DNA"/>
</dbReference>
<protein>
    <submittedName>
        <fullName evidence="6">Putative TonB-dependent receptor</fullName>
    </submittedName>
</protein>
<feature type="domain" description="TonB-dependent receptor plug" evidence="5">
    <location>
        <begin position="99"/>
        <end position="196"/>
    </location>
</feature>
<dbReference type="PANTHER" id="PTHR40980:SF3">
    <property type="entry name" value="TONB-DEPENDENT RECEPTOR-LIKE BETA-BARREL DOMAIN-CONTAINING PROTEIN"/>
    <property type="match status" value="1"/>
</dbReference>
<dbReference type="GO" id="GO:0009279">
    <property type="term" value="C:cell outer membrane"/>
    <property type="evidence" value="ECO:0007669"/>
    <property type="project" value="UniProtKB-SubCell"/>
</dbReference>